<accession>A0A1I4XGT3</accession>
<dbReference type="AlphaFoldDB" id="A0A1I4XGT3"/>
<dbReference type="Gene3D" id="3.40.50.300">
    <property type="entry name" value="P-loop containing nucleotide triphosphate hydrolases"/>
    <property type="match status" value="1"/>
</dbReference>
<dbReference type="Pfam" id="PF13555">
    <property type="entry name" value="AAA_29"/>
    <property type="match status" value="1"/>
</dbReference>
<organism evidence="2 3">
    <name type="scientific">Marinobacter pelagius</name>
    <dbReference type="NCBI Taxonomy" id="379482"/>
    <lineage>
        <taxon>Bacteria</taxon>
        <taxon>Pseudomonadati</taxon>
        <taxon>Pseudomonadota</taxon>
        <taxon>Gammaproteobacteria</taxon>
        <taxon>Pseudomonadales</taxon>
        <taxon>Marinobacteraceae</taxon>
        <taxon>Marinobacter</taxon>
    </lineage>
</organism>
<dbReference type="Proteomes" id="UP000199339">
    <property type="component" value="Unassembled WGS sequence"/>
</dbReference>
<feature type="coiled-coil region" evidence="1">
    <location>
        <begin position="304"/>
        <end position="345"/>
    </location>
</feature>
<feature type="coiled-coil region" evidence="1">
    <location>
        <begin position="623"/>
        <end position="664"/>
    </location>
</feature>
<dbReference type="InterPro" id="IPR027417">
    <property type="entry name" value="P-loop_NTPase"/>
</dbReference>
<name>A0A1I4XGT3_9GAMM</name>
<dbReference type="EMBL" id="FOUR01000006">
    <property type="protein sequence ID" value="SFN25121.1"/>
    <property type="molecule type" value="Genomic_DNA"/>
</dbReference>
<feature type="coiled-coil region" evidence="1">
    <location>
        <begin position="421"/>
        <end position="448"/>
    </location>
</feature>
<evidence type="ECO:0000313" key="2">
    <source>
        <dbReference type="EMBL" id="SFN25121.1"/>
    </source>
</evidence>
<gene>
    <name evidence="2" type="ORF">SAMN04487961_2583</name>
</gene>
<reference evidence="3" key="1">
    <citation type="submission" date="2016-10" db="EMBL/GenBank/DDBJ databases">
        <authorList>
            <person name="Varghese N."/>
            <person name="Submissions S."/>
        </authorList>
    </citation>
    <scope>NUCLEOTIDE SEQUENCE [LARGE SCALE GENOMIC DNA]</scope>
    <source>
        <strain evidence="3">CGMCC 1.6775</strain>
    </source>
</reference>
<proteinExistence type="predicted"/>
<evidence type="ECO:0000313" key="3">
    <source>
        <dbReference type="Proteomes" id="UP000199339"/>
    </source>
</evidence>
<sequence length="1107" mass="124766">MSQSQTDLFATELLPPTAYILTHLDLYNWGPFGGRHCAEIDPKGTAIIGPTGSGKTTLVDALMTLLTHQPRYNLASTGGHESDRDLISYIRGVSGAGNNSGDNSHIARPGKTVTAVSARFSNGDEAIRIGALFWIDGSSSAASDLKRLWLFSERDDQSLDTWLAIHHEGGARELKQHARDNPGLQANDSKKAYLAQVRRFFEVGENAFTLLNRAAGLKQLNSIDEIFRELVLDDHSAFDRAAEVASEFDDLAAIHSELETARKQHQSLLPIAETHEKHQAVATELDQQLALKEILPVWFAQTGYELWNSRKQELEKQLDEGRKALHSLDETVQELNSKADTLKDIYLQAGGASIEQLKEQISQQKRWVEERDRHARDYQTLTGKLDLDSTLAPEALARNRQLAETKLRELSELADTQDKSLLDLRIRYGKLNETLAELSEEIDRIKARPGSNIDGRYQEFRSELARALNLDEQSLPFVAELVEVKAEERDWRGAIERAIGGHRLRLLVPPAAMQSALDRVNSRDNRLHVRLLEAQTPQAPARFMDDGFTRKLNFKDHPHREALKHLLAGIDRHCVGSPETLRQTPQGMTQQGLMSGKKGYFEKRDNQRLDKGWMTGFNNRDRLAALNNELTETRQEADTLEQQLKTARRNLKDTQDQIRLYELLGETEFSTIDLPSAQRELDALQNRMEALTAPDSDVEKARREFESVRKELEQSQNRLSEQKTANALLEEKRNQAARTCTELLDRIGEGLTDDQQTLAAGHFRAPAADQYERLEALERDQREQLDRAIGKLGKQIQGYELNLTRLMGEARTIDTGALAETGSDIRDIPEYLERLRVLEEEALPQKLERFLSYLNQSSDQGVTQLLAHIQNQVAIIEERISDLNATLRRVDFQQGRYLRLEPRRVTHESLRTLERAQRQLRADALKDDQGESHFKALQNMVALLRDAADNKRTVGARALLDPRYRLQFEVSVLDRDSGTVIETRTGSQGGSGGEKEIIASYILTASLSYALCPDGATQPLFGTIVLDEAFSKSSHAVAGRIISALNEFGLHPLFVTPNKEMRLLRAHTRSAILVHRKDLRATLTSLSWEELEAHAEKIARKAHEISG</sequence>
<dbReference type="SUPFAM" id="SSF52540">
    <property type="entry name" value="P-loop containing nucleoside triphosphate hydrolases"/>
    <property type="match status" value="1"/>
</dbReference>
<keyword evidence="1" id="KW-0175">Coiled coil</keyword>
<keyword evidence="3" id="KW-1185">Reference proteome</keyword>
<dbReference type="Pfam" id="PF13558">
    <property type="entry name" value="SbcC_Walker_B"/>
    <property type="match status" value="1"/>
</dbReference>
<protein>
    <submittedName>
        <fullName evidence="2">Uncharacterized protein YPO0396</fullName>
    </submittedName>
</protein>
<feature type="coiled-coil region" evidence="1">
    <location>
        <begin position="698"/>
        <end position="746"/>
    </location>
</feature>
<evidence type="ECO:0000256" key="1">
    <source>
        <dbReference type="SAM" id="Coils"/>
    </source>
</evidence>
<dbReference type="RefSeq" id="WP_092004216.1">
    <property type="nucleotide sequence ID" value="NZ_FOUR01000006.1"/>
</dbReference>
<dbReference type="OrthoDB" id="9795626at2"/>